<proteinExistence type="predicted"/>
<name>A0A2K1QVJ8_9PEZI</name>
<dbReference type="Proteomes" id="UP000243797">
    <property type="component" value="Unassembled WGS sequence"/>
</dbReference>
<accession>A0A2K1QVJ8</accession>
<dbReference type="EMBL" id="NKHZ01000033">
    <property type="protein sequence ID" value="PNS19082.1"/>
    <property type="molecule type" value="Genomic_DNA"/>
</dbReference>
<feature type="region of interest" description="Disordered" evidence="1">
    <location>
        <begin position="230"/>
        <end position="268"/>
    </location>
</feature>
<dbReference type="OrthoDB" id="5411773at2759"/>
<evidence type="ECO:0000313" key="2">
    <source>
        <dbReference type="EMBL" id="PNS19082.1"/>
    </source>
</evidence>
<dbReference type="STRING" id="2082308.A0A2K1QVJ8"/>
<keyword evidence="3" id="KW-1185">Reference proteome</keyword>
<sequence>MARQSVVPDTKHGTNQVNETDQGIFQVVKELPFELREHVGSYLQEELYTPAFTLLQNLLVSGADQLAGSRQRIYLPSPQIIALASTLIVYPPLTTRLSSRETPVGADLALRYFQHLSLASTLGYDFAGALTFASSDSNQQSRRRRRQSVDGGYERLREIDGHISTKVATSDCIYERAEDFWQVIGWAFNCSVRHEKRWQRWRIWLDTMLDLLETDLDWRLAETARRREVLQRKTNEDAPGKAKGSHNQKENIHRSTNGSRKRVKGADQQETDLVAEALLTKYLTLRSGGRGEKKRIIRAIFANGSKQSMSEFKEIWKNETKPPKEASPDRKPERRLDVQNDEWGDYMDMDDDDAASETQAQLGRRRTGRHHEAPTKDGSDDDDSTDELDESLTYTIADYGGISSILLRQRVLGLLVKYVEIYPIGFVDTIELFDLCTEIIRPLPLHTFLHFVTPSAPYIANPHAQGNLLLDLLRVITGREPKAFKKGVIDQDDLEQHYLPVTASQSNAVDNAKVSVMVEALMRLLWKEGALDARESLREAAAEGRTARLDKVKSYARRKTQRFAELAEEAQDVLTESSKRIAVVVDVVFAAS</sequence>
<reference evidence="2 3" key="1">
    <citation type="submission" date="2017-06" db="EMBL/GenBank/DDBJ databases">
        <title>Draft genome sequence of a variant of Elsinoe murrayae.</title>
        <authorList>
            <person name="Cheng Q."/>
        </authorList>
    </citation>
    <scope>NUCLEOTIDE SEQUENCE [LARGE SCALE GENOMIC DNA]</scope>
    <source>
        <strain evidence="2 3">CQ-2017a</strain>
    </source>
</reference>
<organism evidence="2 3">
    <name type="scientific">Sphaceloma murrayae</name>
    <dbReference type="NCBI Taxonomy" id="2082308"/>
    <lineage>
        <taxon>Eukaryota</taxon>
        <taxon>Fungi</taxon>
        <taxon>Dikarya</taxon>
        <taxon>Ascomycota</taxon>
        <taxon>Pezizomycotina</taxon>
        <taxon>Dothideomycetes</taxon>
        <taxon>Dothideomycetidae</taxon>
        <taxon>Myriangiales</taxon>
        <taxon>Elsinoaceae</taxon>
        <taxon>Sphaceloma</taxon>
    </lineage>
</organism>
<protein>
    <submittedName>
        <fullName evidence="2">Uncharacterized protein</fullName>
    </submittedName>
</protein>
<dbReference type="AlphaFoldDB" id="A0A2K1QVJ8"/>
<dbReference type="InParanoid" id="A0A2K1QVJ8"/>
<feature type="region of interest" description="Disordered" evidence="1">
    <location>
        <begin position="315"/>
        <end position="386"/>
    </location>
</feature>
<gene>
    <name evidence="2" type="ORF">CAC42_1818</name>
</gene>
<feature type="compositionally biased region" description="Basic and acidic residues" evidence="1">
    <location>
        <begin position="230"/>
        <end position="240"/>
    </location>
</feature>
<feature type="compositionally biased region" description="Basic and acidic residues" evidence="1">
    <location>
        <begin position="315"/>
        <end position="338"/>
    </location>
</feature>
<comment type="caution">
    <text evidence="2">The sequence shown here is derived from an EMBL/GenBank/DDBJ whole genome shotgun (WGS) entry which is preliminary data.</text>
</comment>
<evidence type="ECO:0000313" key="3">
    <source>
        <dbReference type="Proteomes" id="UP000243797"/>
    </source>
</evidence>
<evidence type="ECO:0000256" key="1">
    <source>
        <dbReference type="SAM" id="MobiDB-lite"/>
    </source>
</evidence>
<feature type="compositionally biased region" description="Acidic residues" evidence="1">
    <location>
        <begin position="339"/>
        <end position="355"/>
    </location>
</feature>